<dbReference type="EMBL" id="RQHV01000050">
    <property type="protein sequence ID" value="TGN09771.1"/>
    <property type="molecule type" value="Genomic_DNA"/>
</dbReference>
<evidence type="ECO:0000313" key="3">
    <source>
        <dbReference type="EMBL" id="TGN09771.1"/>
    </source>
</evidence>
<accession>A0A4R9LMI2</accession>
<feature type="compositionally biased region" description="Low complexity" evidence="1">
    <location>
        <begin position="438"/>
        <end position="457"/>
    </location>
</feature>
<evidence type="ECO:0000256" key="2">
    <source>
        <dbReference type="SAM" id="Phobius"/>
    </source>
</evidence>
<comment type="caution">
    <text evidence="3">The sequence shown here is derived from an EMBL/GenBank/DDBJ whole genome shotgun (WGS) entry which is preliminary data.</text>
</comment>
<reference evidence="3" key="1">
    <citation type="journal article" date="2019" name="PLoS Negl. Trop. Dis.">
        <title>Revisiting the worldwide diversity of Leptospira species in the environment.</title>
        <authorList>
            <person name="Vincent A.T."/>
            <person name="Schiettekatte O."/>
            <person name="Bourhy P."/>
            <person name="Veyrier F.J."/>
            <person name="Picardeau M."/>
        </authorList>
    </citation>
    <scope>NUCLEOTIDE SEQUENCE [LARGE SCALE GENOMIC DNA]</scope>
    <source>
        <strain evidence="3">201400974</strain>
    </source>
</reference>
<protein>
    <submittedName>
        <fullName evidence="3">Uncharacterized protein</fullName>
    </submittedName>
</protein>
<name>A0A4R9LMI2_9LEPT</name>
<dbReference type="AlphaFoldDB" id="A0A4R9LMI2"/>
<evidence type="ECO:0000313" key="4">
    <source>
        <dbReference type="Proteomes" id="UP000298264"/>
    </source>
</evidence>
<keyword evidence="4" id="KW-1185">Reference proteome</keyword>
<keyword evidence="2" id="KW-0812">Transmembrane</keyword>
<gene>
    <name evidence="3" type="ORF">EHS11_11860</name>
</gene>
<feature type="region of interest" description="Disordered" evidence="1">
    <location>
        <begin position="429"/>
        <end position="493"/>
    </location>
</feature>
<feature type="compositionally biased region" description="Polar residues" evidence="1">
    <location>
        <begin position="470"/>
        <end position="493"/>
    </location>
</feature>
<organism evidence="3 4">
    <name type="scientific">Leptospira ilyithenensis</name>
    <dbReference type="NCBI Taxonomy" id="2484901"/>
    <lineage>
        <taxon>Bacteria</taxon>
        <taxon>Pseudomonadati</taxon>
        <taxon>Spirochaetota</taxon>
        <taxon>Spirochaetia</taxon>
        <taxon>Leptospirales</taxon>
        <taxon>Leptospiraceae</taxon>
        <taxon>Leptospira</taxon>
    </lineage>
</organism>
<feature type="region of interest" description="Disordered" evidence="1">
    <location>
        <begin position="275"/>
        <end position="297"/>
    </location>
</feature>
<dbReference type="Proteomes" id="UP000298264">
    <property type="component" value="Unassembled WGS sequence"/>
</dbReference>
<keyword evidence="2" id="KW-1133">Transmembrane helix</keyword>
<evidence type="ECO:0000256" key="1">
    <source>
        <dbReference type="SAM" id="MobiDB-lite"/>
    </source>
</evidence>
<feature type="transmembrane region" description="Helical" evidence="2">
    <location>
        <begin position="498"/>
        <end position="516"/>
    </location>
</feature>
<dbReference type="RefSeq" id="WP_135764623.1">
    <property type="nucleotide sequence ID" value="NZ_RQHV01000050.1"/>
</dbReference>
<dbReference type="OrthoDB" id="10009593at2"/>
<keyword evidence="2" id="KW-0472">Membrane</keyword>
<proteinExistence type="predicted"/>
<sequence length="522" mass="55351">MSTAQLHILEGDHGKDGLSLLKQEKSHFLFGDSTIGKQYKVSLNGDHIVGYDYSPLYERYTPSNLGTEEAVESFQDSKGVIWHVGKKGNLLGCSVCIEDGTLGNTSPQTIIHYNLDGTLAGISHPTAQNNYVLLEGAHELGISLKVGGLKLPKLSMPKLSMPKISLPKISIPKISIPKINIPKFKIPKINIPKINIPKIDIPKIKVPDIGNMVSNIGQQISQGVSNVGQQISQGAQQFTNEALTKPLEAVGQAASGLVSTATSLVSNILNPNAGMATGQEAGAEEQPQDYTQPGYEDQQGYTASDGMYYLNDGSGFLDPQSGQWYAMDGSPYGGQTGSTQPSSYLEPGYQDANGYTANDGIYYLIDGSGYLDPTTNQYYSMDGSPYGSNSNLGFDISSLLSIAGPALSTVIPGAGLALPLVSQFLPGASGTTASRPQTTVRPAPTPPRVTSTASRPVVTPPPPPRAIQTPVANRSTQTPITNSVTSQQQAQPKDNTKTYIMIGGAVVVLGGAILFLKQGRRR</sequence>